<gene>
    <name evidence="1" type="ORF">METZ01_LOCUS222660</name>
</gene>
<dbReference type="EMBL" id="UINC01053371">
    <property type="protein sequence ID" value="SVB69806.1"/>
    <property type="molecule type" value="Genomic_DNA"/>
</dbReference>
<reference evidence="1" key="1">
    <citation type="submission" date="2018-05" db="EMBL/GenBank/DDBJ databases">
        <authorList>
            <person name="Lanie J.A."/>
            <person name="Ng W.-L."/>
            <person name="Kazmierczak K.M."/>
            <person name="Andrzejewski T.M."/>
            <person name="Davidsen T.M."/>
            <person name="Wayne K.J."/>
            <person name="Tettelin H."/>
            <person name="Glass J.I."/>
            <person name="Rusch D."/>
            <person name="Podicherti R."/>
            <person name="Tsui H.-C.T."/>
            <person name="Winkler M.E."/>
        </authorList>
    </citation>
    <scope>NUCLEOTIDE SEQUENCE</scope>
</reference>
<accession>A0A382G3C1</accession>
<protein>
    <submittedName>
        <fullName evidence="1">Uncharacterized protein</fullName>
    </submittedName>
</protein>
<evidence type="ECO:0000313" key="1">
    <source>
        <dbReference type="EMBL" id="SVB69806.1"/>
    </source>
</evidence>
<sequence>MSSDNRLKRRFSQLENENRGALITFITA</sequence>
<feature type="non-terminal residue" evidence="1">
    <location>
        <position position="28"/>
    </location>
</feature>
<organism evidence="1">
    <name type="scientific">marine metagenome</name>
    <dbReference type="NCBI Taxonomy" id="408172"/>
    <lineage>
        <taxon>unclassified sequences</taxon>
        <taxon>metagenomes</taxon>
        <taxon>ecological metagenomes</taxon>
    </lineage>
</organism>
<dbReference type="AlphaFoldDB" id="A0A382G3C1"/>
<name>A0A382G3C1_9ZZZZ</name>
<proteinExistence type="predicted"/>